<dbReference type="InterPro" id="IPR021095">
    <property type="entry name" value="DUF3734"/>
</dbReference>
<keyword evidence="3 4" id="KW-0443">Lipid metabolism</keyword>
<dbReference type="Gene3D" id="3.40.1090.10">
    <property type="entry name" value="Cytosolic phospholipase A2 catalytic domain"/>
    <property type="match status" value="2"/>
</dbReference>
<evidence type="ECO:0000313" key="7">
    <source>
        <dbReference type="Proteomes" id="UP001141619"/>
    </source>
</evidence>
<dbReference type="AlphaFoldDB" id="A0A9X3TXY2"/>
<dbReference type="InterPro" id="IPR050301">
    <property type="entry name" value="NTE"/>
</dbReference>
<feature type="short sequence motif" description="GXGXXG" evidence="4">
    <location>
        <begin position="33"/>
        <end position="38"/>
    </location>
</feature>
<gene>
    <name evidence="6" type="ORF">NYP16_07655</name>
</gene>
<keyword evidence="7" id="KW-1185">Reference proteome</keyword>
<feature type="active site" description="Proton acceptor" evidence="4">
    <location>
        <position position="219"/>
    </location>
</feature>
<dbReference type="SUPFAM" id="SSF52151">
    <property type="entry name" value="FabD/lysophospholipase-like"/>
    <property type="match status" value="1"/>
</dbReference>
<dbReference type="CDD" id="cd07209">
    <property type="entry name" value="Pat_hypo_Ecoli_Z1214_like"/>
    <property type="match status" value="1"/>
</dbReference>
<dbReference type="PANTHER" id="PTHR14226">
    <property type="entry name" value="NEUROPATHY TARGET ESTERASE/SWISS CHEESE D.MELANOGASTER"/>
    <property type="match status" value="1"/>
</dbReference>
<evidence type="ECO:0000259" key="5">
    <source>
        <dbReference type="PROSITE" id="PS51635"/>
    </source>
</evidence>
<dbReference type="Pfam" id="PF01734">
    <property type="entry name" value="Patatin"/>
    <property type="match status" value="1"/>
</dbReference>
<evidence type="ECO:0000256" key="2">
    <source>
        <dbReference type="ARBA" id="ARBA00022963"/>
    </source>
</evidence>
<feature type="short sequence motif" description="DGA/G" evidence="4">
    <location>
        <begin position="219"/>
        <end position="221"/>
    </location>
</feature>
<dbReference type="GO" id="GO:0016042">
    <property type="term" value="P:lipid catabolic process"/>
    <property type="evidence" value="ECO:0007669"/>
    <property type="project" value="UniProtKB-UniRule"/>
</dbReference>
<name>A0A9X3TXY2_9PROT</name>
<evidence type="ECO:0000256" key="4">
    <source>
        <dbReference type="PROSITE-ProRule" id="PRU01161"/>
    </source>
</evidence>
<feature type="domain" description="PNPLA" evidence="5">
    <location>
        <begin position="29"/>
        <end position="232"/>
    </location>
</feature>
<accession>A0A9X3TXY2</accession>
<dbReference type="EMBL" id="JANWOI010000002">
    <property type="protein sequence ID" value="MDA5193826.1"/>
    <property type="molecule type" value="Genomic_DNA"/>
</dbReference>
<dbReference type="RefSeq" id="WP_274943519.1">
    <property type="nucleotide sequence ID" value="NZ_JANWOI010000002.1"/>
</dbReference>
<dbReference type="Pfam" id="PF12536">
    <property type="entry name" value="DUF3734"/>
    <property type="match status" value="1"/>
</dbReference>
<evidence type="ECO:0000313" key="6">
    <source>
        <dbReference type="EMBL" id="MDA5193826.1"/>
    </source>
</evidence>
<organism evidence="6 7">
    <name type="scientific">Govanella unica</name>
    <dbReference type="NCBI Taxonomy" id="2975056"/>
    <lineage>
        <taxon>Bacteria</taxon>
        <taxon>Pseudomonadati</taxon>
        <taxon>Pseudomonadota</taxon>
        <taxon>Alphaproteobacteria</taxon>
        <taxon>Emcibacterales</taxon>
        <taxon>Govanellaceae</taxon>
        <taxon>Govanella</taxon>
    </lineage>
</organism>
<evidence type="ECO:0000256" key="1">
    <source>
        <dbReference type="ARBA" id="ARBA00022801"/>
    </source>
</evidence>
<dbReference type="PROSITE" id="PS51635">
    <property type="entry name" value="PNPLA"/>
    <property type="match status" value="1"/>
</dbReference>
<reference evidence="6" key="1">
    <citation type="submission" date="2022-08" db="EMBL/GenBank/DDBJ databases">
        <authorList>
            <person name="Vandamme P."/>
            <person name="Hettiarachchi A."/>
            <person name="Peeters C."/>
            <person name="Cnockaert M."/>
            <person name="Carlier A."/>
        </authorList>
    </citation>
    <scope>NUCLEOTIDE SEQUENCE</scope>
    <source>
        <strain evidence="6">LMG 31809</strain>
    </source>
</reference>
<keyword evidence="1 4" id="KW-0378">Hydrolase</keyword>
<protein>
    <submittedName>
        <fullName evidence="6">Patatin-like phospholipase family protein</fullName>
    </submittedName>
</protein>
<comment type="caution">
    <text evidence="6">The sequence shown here is derived from an EMBL/GenBank/DDBJ whole genome shotgun (WGS) entry which is preliminary data.</text>
</comment>
<dbReference type="GO" id="GO:0016787">
    <property type="term" value="F:hydrolase activity"/>
    <property type="evidence" value="ECO:0007669"/>
    <property type="project" value="UniProtKB-UniRule"/>
</dbReference>
<feature type="short sequence motif" description="GXSXG" evidence="4">
    <location>
        <begin position="60"/>
        <end position="64"/>
    </location>
</feature>
<dbReference type="PANTHER" id="PTHR14226:SF57">
    <property type="entry name" value="BLR7027 PROTEIN"/>
    <property type="match status" value="1"/>
</dbReference>
<evidence type="ECO:0000256" key="3">
    <source>
        <dbReference type="ARBA" id="ARBA00023098"/>
    </source>
</evidence>
<keyword evidence="2 4" id="KW-0442">Lipid degradation</keyword>
<dbReference type="Proteomes" id="UP001141619">
    <property type="component" value="Unassembled WGS sequence"/>
</dbReference>
<dbReference type="InterPro" id="IPR016035">
    <property type="entry name" value="Acyl_Trfase/lysoPLipase"/>
</dbReference>
<reference evidence="6" key="2">
    <citation type="journal article" date="2023" name="Syst. Appl. Microbiol.">
        <title>Govania unica gen. nov., sp. nov., a rare biosphere bacterium that represents a novel family in the class Alphaproteobacteria.</title>
        <authorList>
            <person name="Vandamme P."/>
            <person name="Peeters C."/>
            <person name="Hettiarachchi A."/>
            <person name="Cnockaert M."/>
            <person name="Carlier A."/>
        </authorList>
    </citation>
    <scope>NUCLEOTIDE SEQUENCE</scope>
    <source>
        <strain evidence="6">LMG 31809</strain>
    </source>
</reference>
<dbReference type="InterPro" id="IPR002641">
    <property type="entry name" value="PNPLA_dom"/>
</dbReference>
<proteinExistence type="predicted"/>
<sequence>MTPADKDALTNSLFRITRDGSKIKSQVVLVFQGGGALGAYQGGVYAALHEAGIEPDWVIGTSIGAINGAIIVGNKREDRLDRLREFWRRIERAEPLSSTHLMPWLDMSMAKFSTLSTGLPGFFDPNIYATAGIFAPVGAENASFYTTDPLRNTLKELIDFDRLNVDRIRMTLGAVSVTSGNLYYFDNHNQGLTLDHVIASCSLPPAFPAVRINGQPFWDGGVYSNSPIDAVFDDTARKDSVIFSVNLWPPEGAEPQSIWQVLNRQKDISYSSSTDNYVTRQQQTHRLRHTISELVSKLPPSELAKPEIQELANFGCPTHMHIIRLLANPLEGDDVNKDIDFCEDSITSRWQNGYADVCKVIKLAPWTQDLGACGGVIIHDVNYM</sequence>
<feature type="active site" description="Nucleophile" evidence="4">
    <location>
        <position position="62"/>
    </location>
</feature>